<evidence type="ECO:0000256" key="2">
    <source>
        <dbReference type="ARBA" id="ARBA00022737"/>
    </source>
</evidence>
<dbReference type="InterPro" id="IPR032675">
    <property type="entry name" value="LRR_dom_sf"/>
</dbReference>
<name>A0ABQ9F2M7_TEGGR</name>
<feature type="signal peptide" evidence="3">
    <location>
        <begin position="1"/>
        <end position="19"/>
    </location>
</feature>
<dbReference type="SUPFAM" id="SSF52058">
    <property type="entry name" value="L domain-like"/>
    <property type="match status" value="2"/>
</dbReference>
<evidence type="ECO:0008006" key="6">
    <source>
        <dbReference type="Google" id="ProtNLM"/>
    </source>
</evidence>
<dbReference type="InterPro" id="IPR050333">
    <property type="entry name" value="SLRP"/>
</dbReference>
<keyword evidence="5" id="KW-1185">Reference proteome</keyword>
<evidence type="ECO:0000256" key="1">
    <source>
        <dbReference type="ARBA" id="ARBA00022614"/>
    </source>
</evidence>
<evidence type="ECO:0000313" key="5">
    <source>
        <dbReference type="Proteomes" id="UP001217089"/>
    </source>
</evidence>
<accession>A0ABQ9F2M7</accession>
<dbReference type="Proteomes" id="UP001217089">
    <property type="component" value="Unassembled WGS sequence"/>
</dbReference>
<protein>
    <recommendedName>
        <fullName evidence="6">LRRNT domain-containing protein</fullName>
    </recommendedName>
</protein>
<dbReference type="SMART" id="SM00369">
    <property type="entry name" value="LRR_TYP"/>
    <property type="match status" value="8"/>
</dbReference>
<dbReference type="Pfam" id="PF13855">
    <property type="entry name" value="LRR_8"/>
    <property type="match status" value="2"/>
</dbReference>
<feature type="chain" id="PRO_5045711646" description="LRRNT domain-containing protein" evidence="3">
    <location>
        <begin position="20"/>
        <end position="465"/>
    </location>
</feature>
<dbReference type="Gene3D" id="3.80.10.10">
    <property type="entry name" value="Ribonuclease Inhibitor"/>
    <property type="match status" value="3"/>
</dbReference>
<evidence type="ECO:0000313" key="4">
    <source>
        <dbReference type="EMBL" id="KAJ8309808.1"/>
    </source>
</evidence>
<sequence length="465" mass="52033">MILLCLLITQMFLFWITSAQCPAGCQCANKEVNCNGQGMTNVPLSFRLYKYDKLDLSNNLISVISSDALANFFVKEILIRNNSIFYIDDNAFRGLGDRLEVLDISYNKLATLPTAFRYLNTLFSLDIRGNPIPVSGFIDSVTRAIGDTVTKFAFGHLTALQKWPPGISHFPRLTDLELDGAYIFYLPQNSFHSFENTLTNLTIQNTQLSTVPLGLSHLSRLLEFHFDHNHNAGDNGIIEQSFVGLSKLRTLSLKDNRLNSFPFVLNPLVELNDLSLDDNKLIVISDEAVKDINNSKIQNLRLVNCSLDRIPGAITGRNGNLQHLQLLDFSKNNIKSLDRIDLQNLHSLQTLYLAGNQNLQYVSDSALSNLLNLTSIDLSDTGIKTVPNAFKNIPSLQYLNLENDSIECTCDLVDFKIRVDKTELRNGQILGNCATITSSIRNYLDNFVIHCPEYNSFTSAIPVVG</sequence>
<dbReference type="InterPro" id="IPR001611">
    <property type="entry name" value="Leu-rich_rpt"/>
</dbReference>
<dbReference type="PANTHER" id="PTHR45712:SF22">
    <property type="entry name" value="INSULIN-LIKE GROWTH FACTOR-BINDING PROTEIN COMPLEX ACID LABILE SUBUNIT"/>
    <property type="match status" value="1"/>
</dbReference>
<gene>
    <name evidence="4" type="ORF">KUTeg_011673</name>
</gene>
<keyword evidence="3" id="KW-0732">Signal</keyword>
<dbReference type="InterPro" id="IPR003591">
    <property type="entry name" value="Leu-rich_rpt_typical-subtyp"/>
</dbReference>
<comment type="caution">
    <text evidence="4">The sequence shown here is derived from an EMBL/GenBank/DDBJ whole genome shotgun (WGS) entry which is preliminary data.</text>
</comment>
<dbReference type="EMBL" id="JARBDR010000640">
    <property type="protein sequence ID" value="KAJ8309808.1"/>
    <property type="molecule type" value="Genomic_DNA"/>
</dbReference>
<proteinExistence type="predicted"/>
<reference evidence="4 5" key="1">
    <citation type="submission" date="2022-12" db="EMBL/GenBank/DDBJ databases">
        <title>Chromosome-level genome of Tegillarca granosa.</title>
        <authorList>
            <person name="Kim J."/>
        </authorList>
    </citation>
    <scope>NUCLEOTIDE SEQUENCE [LARGE SCALE GENOMIC DNA]</scope>
    <source>
        <strain evidence="4">Teg-2019</strain>
        <tissue evidence="4">Adductor muscle</tissue>
    </source>
</reference>
<evidence type="ECO:0000256" key="3">
    <source>
        <dbReference type="SAM" id="SignalP"/>
    </source>
</evidence>
<dbReference type="PANTHER" id="PTHR45712">
    <property type="entry name" value="AGAP008170-PA"/>
    <property type="match status" value="1"/>
</dbReference>
<keyword evidence="2" id="KW-0677">Repeat</keyword>
<keyword evidence="1" id="KW-0433">Leucine-rich repeat</keyword>
<dbReference type="PROSITE" id="PS51450">
    <property type="entry name" value="LRR"/>
    <property type="match status" value="1"/>
</dbReference>
<organism evidence="4 5">
    <name type="scientific">Tegillarca granosa</name>
    <name type="common">Malaysian cockle</name>
    <name type="synonym">Anadara granosa</name>
    <dbReference type="NCBI Taxonomy" id="220873"/>
    <lineage>
        <taxon>Eukaryota</taxon>
        <taxon>Metazoa</taxon>
        <taxon>Spiralia</taxon>
        <taxon>Lophotrochozoa</taxon>
        <taxon>Mollusca</taxon>
        <taxon>Bivalvia</taxon>
        <taxon>Autobranchia</taxon>
        <taxon>Pteriomorphia</taxon>
        <taxon>Arcoida</taxon>
        <taxon>Arcoidea</taxon>
        <taxon>Arcidae</taxon>
        <taxon>Tegillarca</taxon>
    </lineage>
</organism>